<dbReference type="InterPro" id="IPR013792">
    <property type="entry name" value="RNA3'P_cycl/enolpyr_Trfase_a/b"/>
</dbReference>
<feature type="binding site" evidence="7">
    <location>
        <position position="85"/>
    </location>
    <ligand>
        <name>phosphoenolpyruvate</name>
        <dbReference type="ChEBI" id="CHEBI:58702"/>
    </ligand>
</feature>
<feature type="binding site" evidence="7">
    <location>
        <position position="21"/>
    </location>
    <ligand>
        <name>3-phosphoshikimate</name>
        <dbReference type="ChEBI" id="CHEBI:145989"/>
    </ligand>
</feature>
<feature type="binding site" evidence="7">
    <location>
        <position position="20"/>
    </location>
    <ligand>
        <name>3-phosphoshikimate</name>
        <dbReference type="ChEBI" id="CHEBI:145989"/>
    </ligand>
</feature>
<evidence type="ECO:0000256" key="2">
    <source>
        <dbReference type="ARBA" id="ARBA00009948"/>
    </source>
</evidence>
<dbReference type="Gene3D" id="3.65.10.10">
    <property type="entry name" value="Enolpyruvate transferase domain"/>
    <property type="match status" value="2"/>
</dbReference>
<comment type="subunit">
    <text evidence="7">Monomer.</text>
</comment>
<dbReference type="AlphaFoldDB" id="A0AAW6U3Y0"/>
<reference evidence="9" key="1">
    <citation type="submission" date="2023-05" db="EMBL/GenBank/DDBJ databases">
        <title>Mariniplasma microaerophilum sp. nov., a novel anaerobic mollicute isolated from terrestrial mud volcano, Taman Peninsula, Russia.</title>
        <authorList>
            <person name="Khomyakova M.A."/>
            <person name="Merkel A.Y."/>
            <person name="Slobodkin A.I."/>
        </authorList>
    </citation>
    <scope>NUCLEOTIDE SEQUENCE</scope>
    <source>
        <strain evidence="9">M4Ah</strain>
    </source>
</reference>
<dbReference type="GO" id="GO:0009073">
    <property type="term" value="P:aromatic amino acid family biosynthetic process"/>
    <property type="evidence" value="ECO:0007669"/>
    <property type="project" value="UniProtKB-KW"/>
</dbReference>
<evidence type="ECO:0000256" key="1">
    <source>
        <dbReference type="ARBA" id="ARBA00004811"/>
    </source>
</evidence>
<dbReference type="GO" id="GO:0005737">
    <property type="term" value="C:cytoplasm"/>
    <property type="evidence" value="ECO:0007669"/>
    <property type="project" value="UniProtKB-SubCell"/>
</dbReference>
<evidence type="ECO:0000256" key="7">
    <source>
        <dbReference type="HAMAP-Rule" id="MF_00210"/>
    </source>
</evidence>
<proteinExistence type="inferred from homology"/>
<dbReference type="InterPro" id="IPR036968">
    <property type="entry name" value="Enolpyruvate_Tfrase_sf"/>
</dbReference>
<feature type="binding site" evidence="7">
    <location>
        <position position="374"/>
    </location>
    <ligand>
        <name>phosphoenolpyruvate</name>
        <dbReference type="ChEBI" id="CHEBI:58702"/>
    </ligand>
</feature>
<dbReference type="NCBIfam" id="TIGR01356">
    <property type="entry name" value="aroA"/>
    <property type="match status" value="1"/>
</dbReference>
<feature type="binding site" evidence="7">
    <location>
        <position position="159"/>
    </location>
    <ligand>
        <name>3-phosphoshikimate</name>
        <dbReference type="ChEBI" id="CHEBI:145989"/>
    </ligand>
</feature>
<dbReference type="RefSeq" id="WP_282839094.1">
    <property type="nucleotide sequence ID" value="NZ_JASCXW010000008.1"/>
</dbReference>
<accession>A0AAW6U3Y0</accession>
<feature type="binding site" evidence="7">
    <location>
        <position position="327"/>
    </location>
    <ligand>
        <name>3-phosphoshikimate</name>
        <dbReference type="ChEBI" id="CHEBI:145989"/>
    </ligand>
</feature>
<dbReference type="CDD" id="cd01556">
    <property type="entry name" value="EPSP_synthase"/>
    <property type="match status" value="1"/>
</dbReference>
<feature type="binding site" evidence="7">
    <location>
        <position position="25"/>
    </location>
    <ligand>
        <name>3-phosphoshikimate</name>
        <dbReference type="ChEBI" id="CHEBI:145989"/>
    </ligand>
</feature>
<keyword evidence="10" id="KW-1185">Reference proteome</keyword>
<keyword evidence="5 7" id="KW-0057">Aromatic amino acid biosynthesis</keyword>
<feature type="binding site" evidence="7">
    <location>
        <position position="400"/>
    </location>
    <ligand>
        <name>phosphoenolpyruvate</name>
        <dbReference type="ChEBI" id="CHEBI:58702"/>
    </ligand>
</feature>
<comment type="caution">
    <text evidence="7">Lacks conserved residue(s) required for the propagation of feature annotation.</text>
</comment>
<evidence type="ECO:0000256" key="4">
    <source>
        <dbReference type="ARBA" id="ARBA00022679"/>
    </source>
</evidence>
<feature type="binding site" evidence="7">
    <location>
        <position position="185"/>
    </location>
    <ligand>
        <name>3-phosphoshikimate</name>
        <dbReference type="ChEBI" id="CHEBI:145989"/>
    </ligand>
</feature>
<dbReference type="PANTHER" id="PTHR21090">
    <property type="entry name" value="AROM/DEHYDROQUINATE SYNTHASE"/>
    <property type="match status" value="1"/>
</dbReference>
<dbReference type="GO" id="GO:0008652">
    <property type="term" value="P:amino acid biosynthetic process"/>
    <property type="evidence" value="ECO:0007669"/>
    <property type="project" value="UniProtKB-KW"/>
</dbReference>
<dbReference type="Pfam" id="PF00275">
    <property type="entry name" value="EPSP_synthase"/>
    <property type="match status" value="1"/>
</dbReference>
<gene>
    <name evidence="7 9" type="primary">aroA</name>
    <name evidence="9" type="ORF">QJ521_03770</name>
</gene>
<feature type="binding site" evidence="7">
    <location>
        <position position="20"/>
    </location>
    <ligand>
        <name>phosphoenolpyruvate</name>
        <dbReference type="ChEBI" id="CHEBI:58702"/>
    </ligand>
</feature>
<dbReference type="EMBL" id="JASCXW010000008">
    <property type="protein sequence ID" value="MDI6452676.1"/>
    <property type="molecule type" value="Genomic_DNA"/>
</dbReference>
<comment type="caution">
    <text evidence="9">The sequence shown here is derived from an EMBL/GenBank/DDBJ whole genome shotgun (WGS) entry which is preliminary data.</text>
</comment>
<comment type="similarity">
    <text evidence="2 7">Belongs to the EPSP synthase family.</text>
</comment>
<comment type="catalytic activity">
    <reaction evidence="6">
        <text>3-phosphoshikimate + phosphoenolpyruvate = 5-O-(1-carboxyvinyl)-3-phosphoshikimate + phosphate</text>
        <dbReference type="Rhea" id="RHEA:21256"/>
        <dbReference type="ChEBI" id="CHEBI:43474"/>
        <dbReference type="ChEBI" id="CHEBI:57701"/>
        <dbReference type="ChEBI" id="CHEBI:58702"/>
        <dbReference type="ChEBI" id="CHEBI:145989"/>
        <dbReference type="EC" id="2.5.1.19"/>
    </reaction>
    <physiologicalReaction direction="left-to-right" evidence="6">
        <dbReference type="Rhea" id="RHEA:21257"/>
    </physiologicalReaction>
</comment>
<keyword evidence="7" id="KW-0963">Cytoplasm</keyword>
<evidence type="ECO:0000259" key="8">
    <source>
        <dbReference type="Pfam" id="PF00275"/>
    </source>
</evidence>
<name>A0AAW6U3Y0_9MOLU</name>
<evidence type="ECO:0000313" key="10">
    <source>
        <dbReference type="Proteomes" id="UP001431532"/>
    </source>
</evidence>
<feature type="binding site" evidence="7">
    <location>
        <position position="158"/>
    </location>
    <ligand>
        <name>3-phosphoshikimate</name>
        <dbReference type="ChEBI" id="CHEBI:145989"/>
    </ligand>
</feature>
<feature type="binding site" evidence="7">
    <location>
        <position position="300"/>
    </location>
    <ligand>
        <name>3-phosphoshikimate</name>
        <dbReference type="ChEBI" id="CHEBI:145989"/>
    </ligand>
</feature>
<feature type="domain" description="Enolpyruvate transferase" evidence="8">
    <location>
        <begin position="7"/>
        <end position="407"/>
    </location>
</feature>
<keyword evidence="4 7" id="KW-0808">Transferase</keyword>
<sequence length="419" mass="46221">MNITITPKKLSGEVSVVSSKSLSHRYLIAAGLSKGTSVIENILDSDDLDATKEALKSLGVIIDGNQITGGNLKTVKDTIDAKESGSTLRFMIPIAMLLRDKITFTGQGRLPKRPLDVYFDIFKQKHCYYNQLTTDYLPLEVKGQLKPGFYQVQGDISSQFLTGLLFALPLLKKDSVIELITPLESKGYIDLTMDVLKSFGIQIVHIDEFIYIKGSQSYLPQSVTVEGDYSQAAFWMVAGLIGNHIELFNLALDSKQGDKKIIDIIKEMNGNITYKSLSKSYVVEPSLTKGATIDLMHVPDLGPILMVLAALSEGTTKFINTSRLRIKESDRLQAMYEVLIKFDVDMEILGDEAIIHGKKILKGHQSFDSYGDHRITMAIAIAAIKADGPVTILNAGVVNKSYPEFFKVYQSLGGAIHES</sequence>
<evidence type="ECO:0000313" key="9">
    <source>
        <dbReference type="EMBL" id="MDI6452676.1"/>
    </source>
</evidence>
<comment type="function">
    <text evidence="7">Catalyzes the transfer of the enolpyruvyl moiety of phosphoenolpyruvate (PEP) to the 5-hydroxyl of shikimate-3-phosphate (S3P) to produce enolpyruvyl shikimate-3-phosphate and inorganic phosphate.</text>
</comment>
<feature type="binding site" evidence="7">
    <location>
        <position position="157"/>
    </location>
    <ligand>
        <name>3-phosphoshikimate</name>
        <dbReference type="ChEBI" id="CHEBI:145989"/>
    </ligand>
</feature>
<comment type="pathway">
    <text evidence="1 7">Metabolic intermediate biosynthesis; chorismate biosynthesis; chorismate from D-erythrose 4-phosphate and phosphoenolpyruvate: step 6/7.</text>
</comment>
<evidence type="ECO:0000256" key="3">
    <source>
        <dbReference type="ARBA" id="ARBA00022605"/>
    </source>
</evidence>
<feature type="active site" description="Proton acceptor" evidence="7">
    <location>
        <position position="300"/>
    </location>
</feature>
<evidence type="ECO:0000256" key="6">
    <source>
        <dbReference type="ARBA" id="ARBA00044633"/>
    </source>
</evidence>
<feature type="binding site" evidence="7">
    <location>
        <position position="113"/>
    </location>
    <ligand>
        <name>phosphoenolpyruvate</name>
        <dbReference type="ChEBI" id="CHEBI:58702"/>
    </ligand>
</feature>
<dbReference type="HAMAP" id="MF_00210">
    <property type="entry name" value="EPSP_synth"/>
    <property type="match status" value="1"/>
</dbReference>
<dbReference type="EC" id="2.5.1.19" evidence="7"/>
<dbReference type="GO" id="GO:0003866">
    <property type="term" value="F:3-phosphoshikimate 1-carboxyvinyltransferase activity"/>
    <property type="evidence" value="ECO:0007669"/>
    <property type="project" value="UniProtKB-UniRule"/>
</dbReference>
<dbReference type="InterPro" id="IPR001986">
    <property type="entry name" value="Enolpyruvate_Tfrase_dom"/>
</dbReference>
<dbReference type="GO" id="GO:0009423">
    <property type="term" value="P:chorismate biosynthetic process"/>
    <property type="evidence" value="ECO:0007669"/>
    <property type="project" value="UniProtKB-UniRule"/>
</dbReference>
<protein>
    <recommendedName>
        <fullName evidence="7">3-phosphoshikimate 1-carboxyvinyltransferase</fullName>
        <ecNumber evidence="7">2.5.1.19</ecNumber>
    </recommendedName>
    <alternativeName>
        <fullName evidence="7">5-enolpyruvylshikimate-3-phosphate synthase</fullName>
        <shortName evidence="7">EPSP synthase</shortName>
        <shortName evidence="7">EPSPS</shortName>
    </alternativeName>
</protein>
<keyword evidence="3 7" id="KW-0028">Amino-acid biosynthesis</keyword>
<organism evidence="9 10">
    <name type="scientific">Peloplasma aerotolerans</name>
    <dbReference type="NCBI Taxonomy" id="3044389"/>
    <lineage>
        <taxon>Bacteria</taxon>
        <taxon>Bacillati</taxon>
        <taxon>Mycoplasmatota</taxon>
        <taxon>Mollicutes</taxon>
        <taxon>Acholeplasmatales</taxon>
        <taxon>Acholeplasmataceae</taxon>
        <taxon>Peloplasma</taxon>
    </lineage>
</organism>
<evidence type="ECO:0000256" key="5">
    <source>
        <dbReference type="ARBA" id="ARBA00023141"/>
    </source>
</evidence>
<dbReference type="SUPFAM" id="SSF55205">
    <property type="entry name" value="EPT/RTPC-like"/>
    <property type="match status" value="1"/>
</dbReference>
<dbReference type="Proteomes" id="UP001431532">
    <property type="component" value="Unassembled WGS sequence"/>
</dbReference>
<feature type="binding site" evidence="7">
    <location>
        <position position="159"/>
    </location>
    <ligand>
        <name>phosphoenolpyruvate</name>
        <dbReference type="ChEBI" id="CHEBI:58702"/>
    </ligand>
</feature>
<dbReference type="PANTHER" id="PTHR21090:SF5">
    <property type="entry name" value="PENTAFUNCTIONAL AROM POLYPEPTIDE"/>
    <property type="match status" value="1"/>
</dbReference>
<comment type="subcellular location">
    <subcellularLocation>
        <location evidence="7">Cytoplasm</location>
    </subcellularLocation>
</comment>
<dbReference type="InterPro" id="IPR006264">
    <property type="entry name" value="EPSP_synthase"/>
</dbReference>
<dbReference type="PIRSF" id="PIRSF000505">
    <property type="entry name" value="EPSPS"/>
    <property type="match status" value="1"/>
</dbReference>
<feature type="binding site" evidence="7">
    <location>
        <position position="331"/>
    </location>
    <ligand>
        <name>phosphoenolpyruvate</name>
        <dbReference type="ChEBI" id="CHEBI:58702"/>
    </ligand>
</feature>